<dbReference type="Pfam" id="PF03705">
    <property type="entry name" value="CheR_N"/>
    <property type="match status" value="1"/>
</dbReference>
<evidence type="ECO:0000313" key="7">
    <source>
        <dbReference type="EMBL" id="MFM2484612.1"/>
    </source>
</evidence>
<dbReference type="InterPro" id="IPR029063">
    <property type="entry name" value="SAM-dependent_MTases_sf"/>
</dbReference>
<dbReference type="SUPFAM" id="SSF53335">
    <property type="entry name" value="S-adenosyl-L-methionine-dependent methyltransferases"/>
    <property type="match status" value="1"/>
</dbReference>
<accession>A0ABW9G539</accession>
<dbReference type="GO" id="GO:0008168">
    <property type="term" value="F:methyltransferase activity"/>
    <property type="evidence" value="ECO:0007669"/>
    <property type="project" value="UniProtKB-KW"/>
</dbReference>
<proteinExistence type="predicted"/>
<dbReference type="InterPro" id="IPR022641">
    <property type="entry name" value="CheR_N"/>
</dbReference>
<dbReference type="PANTHER" id="PTHR24422">
    <property type="entry name" value="CHEMOTAXIS PROTEIN METHYLTRANSFERASE"/>
    <property type="match status" value="1"/>
</dbReference>
<keyword evidence="2 5" id="KW-0489">Methyltransferase</keyword>
<dbReference type="InterPro" id="IPR026024">
    <property type="entry name" value="Chemotaxis_MeTrfase_CheR"/>
</dbReference>
<dbReference type="Pfam" id="PF01739">
    <property type="entry name" value="CheR"/>
    <property type="match status" value="1"/>
</dbReference>
<dbReference type="SUPFAM" id="SSF47757">
    <property type="entry name" value="Chemotaxis receptor methyltransferase CheR, N-terminal domain"/>
    <property type="match status" value="1"/>
</dbReference>
<feature type="domain" description="CheR-type methyltransferase" evidence="6">
    <location>
        <begin position="1"/>
        <end position="276"/>
    </location>
</feature>
<sequence>MLMDHESLHDRDHKRLALFIDKVAGIQLPAHKRSLIESRLRKRLLATGRDQFKTYLDWALSDTGEQVMLIDALTTNKTDFFREAGHFEFLMQYLQQRLVSEPHKARYRFWSAGCSSGEEPYTLAMVLQNIKEDYPHFNYSIEATDISPSVLATAQQGIYHHSLVQPVPIAYRKKYLLRKKNKQLDLVKVSPELKRNICFESFNLVTGNFATMGEFDGIFCRNVMIYFSQAQRQIIITQFAQALSPQGLFFIGHSEGLSGQQFGLNSLIPTVYQKNE</sequence>
<dbReference type="SMART" id="SM00138">
    <property type="entry name" value="MeTrc"/>
    <property type="match status" value="1"/>
</dbReference>
<dbReference type="InterPro" id="IPR050903">
    <property type="entry name" value="Bact_Chemotaxis_MeTrfase"/>
</dbReference>
<evidence type="ECO:0000313" key="8">
    <source>
        <dbReference type="Proteomes" id="UP001629953"/>
    </source>
</evidence>
<keyword evidence="3 5" id="KW-0808">Transferase</keyword>
<organism evidence="7 8">
    <name type="scientific">Celerinatantimonas yamalensis</name>
    <dbReference type="NCBI Taxonomy" id="559956"/>
    <lineage>
        <taxon>Bacteria</taxon>
        <taxon>Pseudomonadati</taxon>
        <taxon>Pseudomonadota</taxon>
        <taxon>Gammaproteobacteria</taxon>
        <taxon>Celerinatantimonadaceae</taxon>
        <taxon>Celerinatantimonas</taxon>
    </lineage>
</organism>
<evidence type="ECO:0000256" key="1">
    <source>
        <dbReference type="ARBA" id="ARBA00001541"/>
    </source>
</evidence>
<gene>
    <name evidence="7" type="ORF">ABUE30_05950</name>
</gene>
<dbReference type="CDD" id="cd02440">
    <property type="entry name" value="AdoMet_MTases"/>
    <property type="match status" value="1"/>
</dbReference>
<dbReference type="InterPro" id="IPR000780">
    <property type="entry name" value="CheR_MeTrfase"/>
</dbReference>
<dbReference type="EC" id="2.1.1.80" evidence="5"/>
<dbReference type="GO" id="GO:0032259">
    <property type="term" value="P:methylation"/>
    <property type="evidence" value="ECO:0007669"/>
    <property type="project" value="UniProtKB-KW"/>
</dbReference>
<comment type="catalytic activity">
    <reaction evidence="1 5">
        <text>L-glutamyl-[protein] + S-adenosyl-L-methionine = [protein]-L-glutamate 5-O-methyl ester + S-adenosyl-L-homocysteine</text>
        <dbReference type="Rhea" id="RHEA:24452"/>
        <dbReference type="Rhea" id="RHEA-COMP:10208"/>
        <dbReference type="Rhea" id="RHEA-COMP:10311"/>
        <dbReference type="ChEBI" id="CHEBI:29973"/>
        <dbReference type="ChEBI" id="CHEBI:57856"/>
        <dbReference type="ChEBI" id="CHEBI:59789"/>
        <dbReference type="ChEBI" id="CHEBI:82795"/>
        <dbReference type="EC" id="2.1.1.80"/>
    </reaction>
</comment>
<comment type="function">
    <text evidence="5">Methylation of the membrane-bound methyl-accepting chemotaxis proteins (MCP) to form gamma-glutamyl methyl ester residues in MCP.</text>
</comment>
<protein>
    <recommendedName>
        <fullName evidence="5">Chemotaxis protein methyltransferase</fullName>
        <ecNumber evidence="5">2.1.1.80</ecNumber>
    </recommendedName>
</protein>
<evidence type="ECO:0000256" key="5">
    <source>
        <dbReference type="PIRNR" id="PIRNR000410"/>
    </source>
</evidence>
<dbReference type="PIRSF" id="PIRSF000410">
    <property type="entry name" value="CheR"/>
    <property type="match status" value="1"/>
</dbReference>
<dbReference type="PANTHER" id="PTHR24422:SF26">
    <property type="entry name" value="CHEMOTAXIS PROTEIN METHYLTRANSFERASE"/>
    <property type="match status" value="1"/>
</dbReference>
<reference evidence="7 8" key="1">
    <citation type="journal article" date="2013" name="Int. J. Syst. Evol. Microbiol.">
        <title>Celerinatantimonas yamalensis sp. nov., a cold-adapted diazotrophic bacterium from a cold permafrost brine.</title>
        <authorList>
            <person name="Shcherbakova V."/>
            <person name="Chuvilskaya N."/>
            <person name="Rivkina E."/>
            <person name="Demidov N."/>
            <person name="Uchaeva V."/>
            <person name="Suetin S."/>
            <person name="Suzina N."/>
            <person name="Gilichinsky D."/>
        </authorList>
    </citation>
    <scope>NUCLEOTIDE SEQUENCE [LARGE SCALE GENOMIC DNA]</scope>
    <source>
        <strain evidence="7 8">C7</strain>
    </source>
</reference>
<keyword evidence="4 5" id="KW-0949">S-adenosyl-L-methionine</keyword>
<evidence type="ECO:0000256" key="3">
    <source>
        <dbReference type="ARBA" id="ARBA00022679"/>
    </source>
</evidence>
<dbReference type="RefSeq" id="WP_408622796.1">
    <property type="nucleotide sequence ID" value="NZ_JBEQCT010000002.1"/>
</dbReference>
<dbReference type="PRINTS" id="PR00996">
    <property type="entry name" value="CHERMTFRASE"/>
</dbReference>
<comment type="caution">
    <text evidence="7">The sequence shown here is derived from an EMBL/GenBank/DDBJ whole genome shotgun (WGS) entry which is preliminary data.</text>
</comment>
<dbReference type="InterPro" id="IPR022642">
    <property type="entry name" value="CheR_C"/>
</dbReference>
<evidence type="ECO:0000256" key="2">
    <source>
        <dbReference type="ARBA" id="ARBA00022603"/>
    </source>
</evidence>
<evidence type="ECO:0000259" key="6">
    <source>
        <dbReference type="PROSITE" id="PS50123"/>
    </source>
</evidence>
<keyword evidence="8" id="KW-1185">Reference proteome</keyword>
<dbReference type="EMBL" id="JBEQCT010000002">
    <property type="protein sequence ID" value="MFM2484612.1"/>
    <property type="molecule type" value="Genomic_DNA"/>
</dbReference>
<evidence type="ECO:0000256" key="4">
    <source>
        <dbReference type="ARBA" id="ARBA00022691"/>
    </source>
</evidence>
<dbReference type="PROSITE" id="PS50123">
    <property type="entry name" value="CHER"/>
    <property type="match status" value="1"/>
</dbReference>
<dbReference type="Gene3D" id="1.10.155.10">
    <property type="entry name" value="Chemotaxis receptor methyltransferase CheR, N-terminal domain"/>
    <property type="match status" value="1"/>
</dbReference>
<name>A0ABW9G539_9GAMM</name>
<dbReference type="Proteomes" id="UP001629953">
    <property type="component" value="Unassembled WGS sequence"/>
</dbReference>
<dbReference type="Gene3D" id="3.40.50.150">
    <property type="entry name" value="Vaccinia Virus protein VP39"/>
    <property type="match status" value="1"/>
</dbReference>
<dbReference type="InterPro" id="IPR036804">
    <property type="entry name" value="CheR_N_sf"/>
</dbReference>